<dbReference type="Gene3D" id="3.40.462.20">
    <property type="match status" value="1"/>
</dbReference>
<proteinExistence type="inferred from homology"/>
<keyword evidence="8" id="KW-1185">Reference proteome</keyword>
<dbReference type="InterPro" id="IPR016169">
    <property type="entry name" value="FAD-bd_PCMH_sub2"/>
</dbReference>
<dbReference type="Pfam" id="PF01565">
    <property type="entry name" value="FAD_binding_4"/>
    <property type="match status" value="1"/>
</dbReference>
<dbReference type="InterPro" id="IPR050416">
    <property type="entry name" value="FAD-linked_Oxidoreductase"/>
</dbReference>
<dbReference type="STRING" id="158607.A0A2P5HPN4"/>
<dbReference type="InParanoid" id="A0A2P5HPN4"/>
<keyword evidence="5" id="KW-0732">Signal</keyword>
<feature type="signal peptide" evidence="5">
    <location>
        <begin position="1"/>
        <end position="33"/>
    </location>
</feature>
<dbReference type="Gene3D" id="3.30.465.10">
    <property type="match status" value="1"/>
</dbReference>
<keyword evidence="4" id="KW-0560">Oxidoreductase</keyword>
<dbReference type="GO" id="GO:0016491">
    <property type="term" value="F:oxidoreductase activity"/>
    <property type="evidence" value="ECO:0007669"/>
    <property type="project" value="UniProtKB-KW"/>
</dbReference>
<feature type="domain" description="FAD-binding PCMH-type" evidence="6">
    <location>
        <begin position="77"/>
        <end position="249"/>
    </location>
</feature>
<evidence type="ECO:0000313" key="7">
    <source>
        <dbReference type="EMBL" id="POS72226.1"/>
    </source>
</evidence>
<dbReference type="InterPro" id="IPR036318">
    <property type="entry name" value="FAD-bd_PCMH-like_sf"/>
</dbReference>
<evidence type="ECO:0000256" key="2">
    <source>
        <dbReference type="ARBA" id="ARBA00022630"/>
    </source>
</evidence>
<evidence type="ECO:0000313" key="8">
    <source>
        <dbReference type="Proteomes" id="UP000094444"/>
    </source>
</evidence>
<dbReference type="GO" id="GO:0071949">
    <property type="term" value="F:FAD binding"/>
    <property type="evidence" value="ECO:0007669"/>
    <property type="project" value="InterPro"/>
</dbReference>
<evidence type="ECO:0000256" key="1">
    <source>
        <dbReference type="ARBA" id="ARBA00005466"/>
    </source>
</evidence>
<accession>A0A2P5HPN4</accession>
<comment type="caution">
    <text evidence="7">The sequence shown here is derived from an EMBL/GenBank/DDBJ whole genome shotgun (WGS) entry which is preliminary data.</text>
</comment>
<dbReference type="InterPro" id="IPR012951">
    <property type="entry name" value="BBE"/>
</dbReference>
<evidence type="ECO:0000259" key="6">
    <source>
        <dbReference type="PROSITE" id="PS51387"/>
    </source>
</evidence>
<reference evidence="7" key="1">
    <citation type="submission" date="2017-09" db="EMBL/GenBank/DDBJ databases">
        <title>Polyketide synthases of a Diaporthe helianthi virulent isolate.</title>
        <authorList>
            <person name="Baroncelli R."/>
        </authorList>
    </citation>
    <scope>NUCLEOTIDE SEQUENCE [LARGE SCALE GENOMIC DNA]</scope>
    <source>
        <strain evidence="7">7/96</strain>
    </source>
</reference>
<dbReference type="PANTHER" id="PTHR42973:SF15">
    <property type="entry name" value="FAD-BINDING PCMH-TYPE DOMAIN-CONTAINING PROTEIN"/>
    <property type="match status" value="1"/>
</dbReference>
<name>A0A2P5HPN4_DIAHE</name>
<dbReference type="Pfam" id="PF08031">
    <property type="entry name" value="BBE"/>
    <property type="match status" value="1"/>
</dbReference>
<dbReference type="PANTHER" id="PTHR42973">
    <property type="entry name" value="BINDING OXIDOREDUCTASE, PUTATIVE (AFU_ORTHOLOGUE AFUA_1G17690)-RELATED"/>
    <property type="match status" value="1"/>
</dbReference>
<feature type="chain" id="PRO_5015196866" evidence="5">
    <location>
        <begin position="34"/>
        <end position="541"/>
    </location>
</feature>
<dbReference type="EMBL" id="MAVT02001053">
    <property type="protein sequence ID" value="POS72226.1"/>
    <property type="molecule type" value="Genomic_DNA"/>
</dbReference>
<keyword evidence="3" id="KW-0274">FAD</keyword>
<evidence type="ECO:0000256" key="4">
    <source>
        <dbReference type="ARBA" id="ARBA00023002"/>
    </source>
</evidence>
<dbReference type="OrthoDB" id="407275at2759"/>
<dbReference type="Proteomes" id="UP000094444">
    <property type="component" value="Unassembled WGS sequence"/>
</dbReference>
<gene>
    <name evidence="7" type="ORF">DHEL01_v209378</name>
</gene>
<sequence length="541" mass="57926">MAPCTNFAGLISQCFWMLALLCFVHNFPQPAHAQEQEARRPAPRATVVDCLAGKKLTVIKPADTQYASYSSPYNLRLQYKPAAIVVASSNQHVSDAVLCAAQYNLKVQPRSGGHSYGSYGTGGKDGAVVIDMQKFQNISLDKNTNIATFGAGLRLGNLELALRSSGRALPHGTCANVGVGGHFTIGGDGFTTRAYGLAIDSLVGMDVVLANGSVVHATSTQHKDVFFAMKGAGASFGIATTFYAQTFAYPKALTGIYLTWPGLSANTEKSVSALKHIQNYANNATSGLDRKFQFDVTLDAFGNFILKGTYLGPIATFNKTVLPELLRGLPTPAASDSDSPTYVKEYAWTDALIDANYGSDIAYPKPGESGYVPTPDHDTFYTKSLTVPAPGLPETAIRNLVAWGQAHQQGKNPAVAWYFTLSLQGGVDNQIFLDSKSGDSAFWRRDTTWVMELSGFPDGADLAFPVPAGIDLVNDLDRQVTGVLGAGNYGAYQGYVDTELSAEQAGRLYYGDVLFEKLKGLKKKIDPGNLFSNPQSIPVGT</sequence>
<evidence type="ECO:0000256" key="5">
    <source>
        <dbReference type="SAM" id="SignalP"/>
    </source>
</evidence>
<dbReference type="PROSITE" id="PS51387">
    <property type="entry name" value="FAD_PCMH"/>
    <property type="match status" value="1"/>
</dbReference>
<dbReference type="InterPro" id="IPR006094">
    <property type="entry name" value="Oxid_FAD_bind_N"/>
</dbReference>
<evidence type="ECO:0000256" key="3">
    <source>
        <dbReference type="ARBA" id="ARBA00022827"/>
    </source>
</evidence>
<comment type="similarity">
    <text evidence="1">Belongs to the oxygen-dependent FAD-linked oxidoreductase family.</text>
</comment>
<organism evidence="7 8">
    <name type="scientific">Diaporthe helianthi</name>
    <dbReference type="NCBI Taxonomy" id="158607"/>
    <lineage>
        <taxon>Eukaryota</taxon>
        <taxon>Fungi</taxon>
        <taxon>Dikarya</taxon>
        <taxon>Ascomycota</taxon>
        <taxon>Pezizomycotina</taxon>
        <taxon>Sordariomycetes</taxon>
        <taxon>Sordariomycetidae</taxon>
        <taxon>Diaporthales</taxon>
        <taxon>Diaporthaceae</taxon>
        <taxon>Diaporthe</taxon>
    </lineage>
</organism>
<protein>
    <submittedName>
        <fullName evidence="7">Glucooligosaccharide oxidase</fullName>
    </submittedName>
</protein>
<dbReference type="SUPFAM" id="SSF56176">
    <property type="entry name" value="FAD-binding/transporter-associated domain-like"/>
    <property type="match status" value="1"/>
</dbReference>
<dbReference type="InterPro" id="IPR016166">
    <property type="entry name" value="FAD-bd_PCMH"/>
</dbReference>
<dbReference type="AlphaFoldDB" id="A0A2P5HPN4"/>
<keyword evidence="2" id="KW-0285">Flavoprotein</keyword>